<comment type="caution">
    <text evidence="1">The sequence shown here is derived from an EMBL/GenBank/DDBJ whole genome shotgun (WGS) entry which is preliminary data.</text>
</comment>
<evidence type="ECO:0000313" key="2">
    <source>
        <dbReference type="Proteomes" id="UP000441717"/>
    </source>
</evidence>
<keyword evidence="2" id="KW-1185">Reference proteome</keyword>
<organism evidence="1 2">
    <name type="scientific">Desulfofundulus thermobenzoicus</name>
    <dbReference type="NCBI Taxonomy" id="29376"/>
    <lineage>
        <taxon>Bacteria</taxon>
        <taxon>Bacillati</taxon>
        <taxon>Bacillota</taxon>
        <taxon>Clostridia</taxon>
        <taxon>Eubacteriales</taxon>
        <taxon>Peptococcaceae</taxon>
        <taxon>Desulfofundulus</taxon>
    </lineage>
</organism>
<proteinExistence type="predicted"/>
<dbReference type="Proteomes" id="UP000441717">
    <property type="component" value="Unassembled WGS sequence"/>
</dbReference>
<evidence type="ECO:0000313" key="1">
    <source>
        <dbReference type="EMBL" id="MQL52487.1"/>
    </source>
</evidence>
<dbReference type="OrthoDB" id="1808310at2"/>
<gene>
    <name evidence="1" type="ORF">GFC01_09470</name>
</gene>
<dbReference type="EMBL" id="WHYR01000023">
    <property type="protein sequence ID" value="MQL52487.1"/>
    <property type="molecule type" value="Genomic_DNA"/>
</dbReference>
<name>A0A6N7ISQ0_9FIRM</name>
<accession>A0A6N7ISQ0</accession>
<reference evidence="1 2" key="1">
    <citation type="submission" date="2019-10" db="EMBL/GenBank/DDBJ databases">
        <title>Comparative genomics of sulfur disproportionating microorganisms.</title>
        <authorList>
            <person name="Ward L.M."/>
            <person name="Bertran E."/>
            <person name="Johnston D."/>
        </authorList>
    </citation>
    <scope>NUCLEOTIDE SEQUENCE [LARGE SCALE GENOMIC DNA]</scope>
    <source>
        <strain evidence="1 2">DSM 14055</strain>
    </source>
</reference>
<dbReference type="RefSeq" id="WP_152946643.1">
    <property type="nucleotide sequence ID" value="NZ_WHYR01000023.1"/>
</dbReference>
<sequence>MLEVRSGKSPGVVRAYCQAIDGTKHAVYAKNGAGQALAGAVGKTVEIKYRQGDRGLIALDVRLAG</sequence>
<dbReference type="AlphaFoldDB" id="A0A6N7ISQ0"/>
<protein>
    <submittedName>
        <fullName evidence="1">Uncharacterized protein</fullName>
    </submittedName>
</protein>